<protein>
    <recommendedName>
        <fullName evidence="5">Paired domain-containing protein</fullName>
    </recommendedName>
</protein>
<gene>
    <name evidence="3" type="ORF">QR680_016232</name>
</gene>
<dbReference type="Gene3D" id="1.10.10.10">
    <property type="entry name" value="Winged helix-like DNA-binding domain superfamily/Winged helix DNA-binding domain"/>
    <property type="match status" value="1"/>
</dbReference>
<dbReference type="SUPFAM" id="SSF46689">
    <property type="entry name" value="Homeodomain-like"/>
    <property type="match status" value="1"/>
</dbReference>
<evidence type="ECO:0000256" key="2">
    <source>
        <dbReference type="SAM" id="MobiDB-lite"/>
    </source>
</evidence>
<dbReference type="EMBL" id="JAUCMV010000004">
    <property type="protein sequence ID" value="KAK0402250.1"/>
    <property type="molecule type" value="Genomic_DNA"/>
</dbReference>
<organism evidence="3 4">
    <name type="scientific">Steinernema hermaphroditum</name>
    <dbReference type="NCBI Taxonomy" id="289476"/>
    <lineage>
        <taxon>Eukaryota</taxon>
        <taxon>Metazoa</taxon>
        <taxon>Ecdysozoa</taxon>
        <taxon>Nematoda</taxon>
        <taxon>Chromadorea</taxon>
        <taxon>Rhabditida</taxon>
        <taxon>Tylenchina</taxon>
        <taxon>Panagrolaimomorpha</taxon>
        <taxon>Strongyloidoidea</taxon>
        <taxon>Steinernematidae</taxon>
        <taxon>Steinernema</taxon>
    </lineage>
</organism>
<dbReference type="PANTHER" id="PTHR46068:SF1">
    <property type="entry name" value="TRANSPOSASE IS30-LIKE HTH DOMAIN-CONTAINING PROTEIN"/>
    <property type="match status" value="1"/>
</dbReference>
<proteinExistence type="predicted"/>
<evidence type="ECO:0008006" key="5">
    <source>
        <dbReference type="Google" id="ProtNLM"/>
    </source>
</evidence>
<accession>A0AA39HAI5</accession>
<name>A0AA39HAI5_9BILA</name>
<dbReference type="InterPro" id="IPR036388">
    <property type="entry name" value="WH-like_DNA-bd_sf"/>
</dbReference>
<comment type="caution">
    <text evidence="3">The sequence shown here is derived from an EMBL/GenBank/DDBJ whole genome shotgun (WGS) entry which is preliminary data.</text>
</comment>
<evidence type="ECO:0000313" key="3">
    <source>
        <dbReference type="EMBL" id="KAK0402250.1"/>
    </source>
</evidence>
<dbReference type="GO" id="GO:0005634">
    <property type="term" value="C:nucleus"/>
    <property type="evidence" value="ECO:0007669"/>
    <property type="project" value="UniProtKB-SubCell"/>
</dbReference>
<comment type="subcellular location">
    <subcellularLocation>
        <location evidence="1">Nucleus</location>
    </subcellularLocation>
</comment>
<feature type="region of interest" description="Disordered" evidence="2">
    <location>
        <begin position="42"/>
        <end position="62"/>
    </location>
</feature>
<dbReference type="Pfam" id="PF13565">
    <property type="entry name" value="HTH_32"/>
    <property type="match status" value="1"/>
</dbReference>
<evidence type="ECO:0000256" key="1">
    <source>
        <dbReference type="ARBA" id="ARBA00004123"/>
    </source>
</evidence>
<evidence type="ECO:0000313" key="4">
    <source>
        <dbReference type="Proteomes" id="UP001175271"/>
    </source>
</evidence>
<keyword evidence="4" id="KW-1185">Reference proteome</keyword>
<sequence length="156" mass="18231">MVSEEDRSAIVANHKRGMPILVIAKSLKLHRKQVHRVVQRFEETGGIKDRQREGRPRSARTPKLMNMIRKKIQRNPQRSIRKLAREHEVSHETMRKLITDDLELVPYKLAKGQLLMDQNKASRLEKCRKMKTLSRGDDIGKIFALKFSCASKDYAW</sequence>
<dbReference type="PANTHER" id="PTHR46068">
    <property type="entry name" value="PROTEIN CBG27172"/>
    <property type="match status" value="1"/>
</dbReference>
<feature type="compositionally biased region" description="Basic and acidic residues" evidence="2">
    <location>
        <begin position="42"/>
        <end position="56"/>
    </location>
</feature>
<reference evidence="3" key="1">
    <citation type="submission" date="2023-06" db="EMBL/GenBank/DDBJ databases">
        <title>Genomic analysis of the entomopathogenic nematode Steinernema hermaphroditum.</title>
        <authorList>
            <person name="Schwarz E.M."/>
            <person name="Heppert J.K."/>
            <person name="Baniya A."/>
            <person name="Schwartz H.T."/>
            <person name="Tan C.-H."/>
            <person name="Antoshechkin I."/>
            <person name="Sternberg P.W."/>
            <person name="Goodrich-Blair H."/>
            <person name="Dillman A.R."/>
        </authorList>
    </citation>
    <scope>NUCLEOTIDE SEQUENCE</scope>
    <source>
        <strain evidence="3">PS9179</strain>
        <tissue evidence="3">Whole animal</tissue>
    </source>
</reference>
<dbReference type="InterPro" id="IPR009057">
    <property type="entry name" value="Homeodomain-like_sf"/>
</dbReference>
<dbReference type="AlphaFoldDB" id="A0AA39HAI5"/>
<dbReference type="Proteomes" id="UP001175271">
    <property type="component" value="Unassembled WGS sequence"/>
</dbReference>